<organism evidence="2 3">
    <name type="scientific">Suillus discolor</name>
    <dbReference type="NCBI Taxonomy" id="1912936"/>
    <lineage>
        <taxon>Eukaryota</taxon>
        <taxon>Fungi</taxon>
        <taxon>Dikarya</taxon>
        <taxon>Basidiomycota</taxon>
        <taxon>Agaricomycotina</taxon>
        <taxon>Agaricomycetes</taxon>
        <taxon>Agaricomycetidae</taxon>
        <taxon>Boletales</taxon>
        <taxon>Suillineae</taxon>
        <taxon>Suillaceae</taxon>
        <taxon>Suillus</taxon>
    </lineage>
</organism>
<comment type="caution">
    <text evidence="2">The sequence shown here is derived from an EMBL/GenBank/DDBJ whole genome shotgun (WGS) entry which is preliminary data.</text>
</comment>
<name>A0A9P7EY99_9AGAM</name>
<feature type="region of interest" description="Disordered" evidence="1">
    <location>
        <begin position="138"/>
        <end position="158"/>
    </location>
</feature>
<feature type="region of interest" description="Disordered" evidence="1">
    <location>
        <begin position="354"/>
        <end position="396"/>
    </location>
</feature>
<sequence>MSVPPEAANDALKVTLAVVQSLMKRCIKVKEGDPEALKLSDEIARRVDHPRFQKTVHYHPPSALDVPVIATSSIPTTIPATTSALIVPPFPPSALPSLPSRTDLDLVAKPVAEPRRSSRIRARKNPSRTDLDMVAKPVAERKRSSRPRVLKNLPPLSRPAHPPLRYRHLYVAKAEREQWKALFEAGNSKKRKADDEDTDGADVIEASKLASASQEPMKKKRKLNQNVDNRPTGIIDVKPKTLLTITTDKVVPPGDEKAFWDADTRPAEWGSDAHIATPCQESMANICQAFRSLPSSAVRQVHKIGHTLHCPSGQKFGYIRLACANCDQMKITCAIDGVGVRQRMQAKAATAIVEEEKQQPGPPAGVPMCKLPTVGTSPRPEQDDQPAPANIADPEPTARDILQGIRDLSKRLDLFATNDRVDALEIRVRSVENILHQRLNALEQHLNASDAR</sequence>
<dbReference type="EMBL" id="JABBWM010000075">
    <property type="protein sequence ID" value="KAG2095269.1"/>
    <property type="molecule type" value="Genomic_DNA"/>
</dbReference>
<accession>A0A9P7EY99</accession>
<evidence type="ECO:0000313" key="2">
    <source>
        <dbReference type="EMBL" id="KAG2095269.1"/>
    </source>
</evidence>
<evidence type="ECO:0000313" key="3">
    <source>
        <dbReference type="Proteomes" id="UP000823399"/>
    </source>
</evidence>
<dbReference type="AlphaFoldDB" id="A0A9P7EY99"/>
<keyword evidence="3" id="KW-1185">Reference proteome</keyword>
<dbReference type="OrthoDB" id="2643578at2759"/>
<evidence type="ECO:0000256" key="1">
    <source>
        <dbReference type="SAM" id="MobiDB-lite"/>
    </source>
</evidence>
<protein>
    <submittedName>
        <fullName evidence="2">Uncharacterized protein</fullName>
    </submittedName>
</protein>
<dbReference type="GeneID" id="64704428"/>
<dbReference type="Proteomes" id="UP000823399">
    <property type="component" value="Unassembled WGS sequence"/>
</dbReference>
<dbReference type="RefSeq" id="XP_041287784.1">
    <property type="nucleotide sequence ID" value="XM_041442169.1"/>
</dbReference>
<reference evidence="2" key="1">
    <citation type="journal article" date="2020" name="New Phytol.">
        <title>Comparative genomics reveals dynamic genome evolution in host specialist ectomycorrhizal fungi.</title>
        <authorList>
            <person name="Lofgren L.A."/>
            <person name="Nguyen N.H."/>
            <person name="Vilgalys R."/>
            <person name="Ruytinx J."/>
            <person name="Liao H.L."/>
            <person name="Branco S."/>
            <person name="Kuo A."/>
            <person name="LaButti K."/>
            <person name="Lipzen A."/>
            <person name="Andreopoulos W."/>
            <person name="Pangilinan J."/>
            <person name="Riley R."/>
            <person name="Hundley H."/>
            <person name="Na H."/>
            <person name="Barry K."/>
            <person name="Grigoriev I.V."/>
            <person name="Stajich J.E."/>
            <person name="Kennedy P.G."/>
        </authorList>
    </citation>
    <scope>NUCLEOTIDE SEQUENCE</scope>
    <source>
        <strain evidence="2">FC423</strain>
    </source>
</reference>
<gene>
    <name evidence="2" type="ORF">F5147DRAFT_778721</name>
</gene>
<proteinExistence type="predicted"/>